<evidence type="ECO:0000313" key="1">
    <source>
        <dbReference type="EMBL" id="EPG38006.1"/>
    </source>
</evidence>
<dbReference type="Proteomes" id="UP000014559">
    <property type="component" value="Unassembled WGS sequence"/>
</dbReference>
<evidence type="ECO:0000313" key="2">
    <source>
        <dbReference type="Proteomes" id="UP000014559"/>
    </source>
</evidence>
<protein>
    <submittedName>
        <fullName evidence="1">Uncharacterized protein</fullName>
    </submittedName>
</protein>
<organism evidence="1 2">
    <name type="scientific">Acinetobacter colistiniresistens</name>
    <dbReference type="NCBI Taxonomy" id="280145"/>
    <lineage>
        <taxon>Bacteria</taxon>
        <taxon>Pseudomonadati</taxon>
        <taxon>Pseudomonadota</taxon>
        <taxon>Gammaproteobacteria</taxon>
        <taxon>Moraxellales</taxon>
        <taxon>Moraxellaceae</taxon>
        <taxon>Acinetobacter</taxon>
    </lineage>
</organism>
<name>S3T8Z5_9GAMM</name>
<dbReference type="AlphaFoldDB" id="S3T8Z5"/>
<sequence>MSIENNSEYENLMNAIFEGYAEISVIVSKGNHYFIVDDKENFVIDIKPFYDLYLEKGILNNESYLYALKNFRGGAAVLTNETLNLYLSSLPVNNIKSLEWMQRFFKYNISQDCFEQLYTYVESYLMSGIDDINNDKWFVLESRLPKFYINLDRNLFFHTDWQRDFEKQLPNNWKGKSSSQFWSLIPDEYQYWIVNGMNFWKLYG</sequence>
<dbReference type="HOGENOM" id="CLU_1319264_0_0_6"/>
<dbReference type="PATRIC" id="fig|1217696.3.peg.1937"/>
<accession>S3T8Z5</accession>
<dbReference type="GeneID" id="45417785"/>
<reference evidence="1 2" key="1">
    <citation type="submission" date="2013-06" db="EMBL/GenBank/DDBJ databases">
        <title>The Genome Sequence of Acinetobacter sp. NIPH 2036.</title>
        <authorList>
            <consortium name="The Broad Institute Genome Sequencing Platform"/>
            <consortium name="The Broad Institute Genome Sequencing Center for Infectious Disease"/>
            <person name="Cerqueira G."/>
            <person name="Feldgarden M."/>
            <person name="Courvalin P."/>
            <person name="Perichon B."/>
            <person name="Grillot-Courvalin C."/>
            <person name="Clermont D."/>
            <person name="Rocha E."/>
            <person name="Yoon E.-J."/>
            <person name="Nemec A."/>
            <person name="Young S.K."/>
            <person name="Zeng Q."/>
            <person name="Gargeya S."/>
            <person name="Fitzgerald M."/>
            <person name="Abouelleil A."/>
            <person name="Alvarado L."/>
            <person name="Berlin A.M."/>
            <person name="Chapman S.B."/>
            <person name="Dewar J."/>
            <person name="Goldberg J."/>
            <person name="Griggs A."/>
            <person name="Gujja S."/>
            <person name="Hansen M."/>
            <person name="Howarth C."/>
            <person name="Imamovic A."/>
            <person name="Larimer J."/>
            <person name="McCowan C."/>
            <person name="Murphy C."/>
            <person name="Pearson M."/>
            <person name="Priest M."/>
            <person name="Roberts A."/>
            <person name="Saif S."/>
            <person name="Shea T."/>
            <person name="Sykes S."/>
            <person name="Wortman J."/>
            <person name="Nusbaum C."/>
            <person name="Birren B."/>
        </authorList>
    </citation>
    <scope>NUCLEOTIDE SEQUENCE [LARGE SCALE GENOMIC DNA]</scope>
    <source>
        <strain evidence="1 2">NIPH 2036</strain>
    </source>
</reference>
<dbReference type="RefSeq" id="WP_016652565.1">
    <property type="nucleotide sequence ID" value="NZ_BHGD02000122.1"/>
</dbReference>
<comment type="caution">
    <text evidence="1">The sequence shown here is derived from an EMBL/GenBank/DDBJ whole genome shotgun (WGS) entry which is preliminary data.</text>
</comment>
<proteinExistence type="predicted"/>
<dbReference type="EMBL" id="ATGK01000011">
    <property type="protein sequence ID" value="EPG38006.1"/>
    <property type="molecule type" value="Genomic_DNA"/>
</dbReference>
<gene>
    <name evidence="1" type="ORF">F907_01976</name>
</gene>